<dbReference type="STRING" id="86416.Clopa_3281"/>
<dbReference type="GO" id="GO:0016491">
    <property type="term" value="F:oxidoreductase activity"/>
    <property type="evidence" value="ECO:0007669"/>
    <property type="project" value="UniProtKB-KW"/>
</dbReference>
<dbReference type="InterPro" id="IPR002328">
    <property type="entry name" value="ADH_Zn_CS"/>
</dbReference>
<evidence type="ECO:0000259" key="6">
    <source>
        <dbReference type="SMART" id="SM00829"/>
    </source>
</evidence>
<evidence type="ECO:0000256" key="1">
    <source>
        <dbReference type="ARBA" id="ARBA00022723"/>
    </source>
</evidence>
<dbReference type="Pfam" id="PF08240">
    <property type="entry name" value="ADH_N"/>
    <property type="match status" value="1"/>
</dbReference>
<evidence type="ECO:0000313" key="7">
    <source>
        <dbReference type="EMBL" id="AGK98085.1"/>
    </source>
</evidence>
<comment type="similarity">
    <text evidence="4">Belongs to the zinc-containing alcohol dehydrogenase family.</text>
</comment>
<dbReference type="CDD" id="cd08261">
    <property type="entry name" value="Zn_ADH7"/>
    <property type="match status" value="1"/>
</dbReference>
<dbReference type="PANTHER" id="PTHR43401">
    <property type="entry name" value="L-THREONINE 3-DEHYDROGENASE"/>
    <property type="match status" value="1"/>
</dbReference>
<sequence length="338" mass="36863">MKTVYLESPKNIRINEIGEPVRKENEALIKVKALGICGSDIGAYRGVNPLVSYPRIIGHEIAGEVLEIGDNSKGIKKGDRVIIDPYIYCGKCYPCSLGRTNCCEDLKVLGVHIDGGMTELFTHPSELLVKAPDNIPWEQIPMAEPLTIALHAIHRTKVKEGEHVVINGAGAIGILMALSAIAYGAVPIVIDIVDERLEFAVKLGIKNIINTVKENAEEKIRKITNGRMAEVVIEASGANSAIRNSIDYVSYAGRIALTGWPKKETSIPTDLITKKELDIRGARTSVGEFEEALKLISDGTVDVEPIISKVVSIDEIPKAVEELSDHPEKYLKINAVLK</sequence>
<evidence type="ECO:0000256" key="5">
    <source>
        <dbReference type="SAM" id="Phobius"/>
    </source>
</evidence>
<dbReference type="SMART" id="SM00829">
    <property type="entry name" value="PKS_ER"/>
    <property type="match status" value="1"/>
</dbReference>
<feature type="domain" description="Enoyl reductase (ER)" evidence="6">
    <location>
        <begin position="7"/>
        <end position="326"/>
    </location>
</feature>
<organism evidence="7 8">
    <name type="scientific">Clostridium pasteurianum BC1</name>
    <dbReference type="NCBI Taxonomy" id="86416"/>
    <lineage>
        <taxon>Bacteria</taxon>
        <taxon>Bacillati</taxon>
        <taxon>Bacillota</taxon>
        <taxon>Clostridia</taxon>
        <taxon>Eubacteriales</taxon>
        <taxon>Clostridiaceae</taxon>
        <taxon>Clostridium</taxon>
    </lineage>
</organism>
<proteinExistence type="inferred from homology"/>
<gene>
    <name evidence="7" type="ORF">Clopa_3281</name>
</gene>
<dbReference type="GO" id="GO:0008270">
    <property type="term" value="F:zinc ion binding"/>
    <property type="evidence" value="ECO:0007669"/>
    <property type="project" value="InterPro"/>
</dbReference>
<dbReference type="RefSeq" id="WP_015616371.1">
    <property type="nucleotide sequence ID" value="NC_021182.1"/>
</dbReference>
<dbReference type="PROSITE" id="PS00059">
    <property type="entry name" value="ADH_ZINC"/>
    <property type="match status" value="1"/>
</dbReference>
<keyword evidence="5" id="KW-1133">Transmembrane helix</keyword>
<dbReference type="InterPro" id="IPR011032">
    <property type="entry name" value="GroES-like_sf"/>
</dbReference>
<dbReference type="KEGG" id="cpas:Clopa_3281"/>
<dbReference type="Pfam" id="PF00107">
    <property type="entry name" value="ADH_zinc_N"/>
    <property type="match status" value="1"/>
</dbReference>
<dbReference type="SUPFAM" id="SSF50129">
    <property type="entry name" value="GroES-like"/>
    <property type="match status" value="1"/>
</dbReference>
<keyword evidence="3" id="KW-0560">Oxidoreductase</keyword>
<evidence type="ECO:0000256" key="3">
    <source>
        <dbReference type="ARBA" id="ARBA00023002"/>
    </source>
</evidence>
<dbReference type="InterPro" id="IPR013154">
    <property type="entry name" value="ADH-like_N"/>
</dbReference>
<keyword evidence="2 4" id="KW-0862">Zinc</keyword>
<evidence type="ECO:0000256" key="4">
    <source>
        <dbReference type="RuleBase" id="RU361277"/>
    </source>
</evidence>
<keyword evidence="8" id="KW-1185">Reference proteome</keyword>
<dbReference type="OrthoDB" id="9769198at2"/>
<comment type="cofactor">
    <cofactor evidence="4">
        <name>Zn(2+)</name>
        <dbReference type="ChEBI" id="CHEBI:29105"/>
    </cofactor>
</comment>
<name>R4KEP8_CLOPA</name>
<dbReference type="Gene3D" id="3.40.50.720">
    <property type="entry name" value="NAD(P)-binding Rossmann-like Domain"/>
    <property type="match status" value="1"/>
</dbReference>
<keyword evidence="5" id="KW-0472">Membrane</keyword>
<feature type="transmembrane region" description="Helical" evidence="5">
    <location>
        <begin position="164"/>
        <end position="186"/>
    </location>
</feature>
<dbReference type="Proteomes" id="UP000013523">
    <property type="component" value="Chromosome"/>
</dbReference>
<dbReference type="PANTHER" id="PTHR43401:SF2">
    <property type="entry name" value="L-THREONINE 3-DEHYDROGENASE"/>
    <property type="match status" value="1"/>
</dbReference>
<dbReference type="InterPro" id="IPR050129">
    <property type="entry name" value="Zn_alcohol_dh"/>
</dbReference>
<dbReference type="eggNOG" id="COG1063">
    <property type="taxonomic scope" value="Bacteria"/>
</dbReference>
<dbReference type="InterPro" id="IPR036291">
    <property type="entry name" value="NAD(P)-bd_dom_sf"/>
</dbReference>
<keyword evidence="5" id="KW-0812">Transmembrane</keyword>
<dbReference type="EMBL" id="CP003261">
    <property type="protein sequence ID" value="AGK98085.1"/>
    <property type="molecule type" value="Genomic_DNA"/>
</dbReference>
<reference evidence="7 8" key="1">
    <citation type="submission" date="2012-01" db="EMBL/GenBank/DDBJ databases">
        <title>Complete sequence of chromosome of Clostridium pasteurianum BC1.</title>
        <authorList>
            <consortium name="US DOE Joint Genome Institute"/>
            <person name="Lucas S."/>
            <person name="Han J."/>
            <person name="Lapidus A."/>
            <person name="Cheng J.-F."/>
            <person name="Goodwin L."/>
            <person name="Pitluck S."/>
            <person name="Peters L."/>
            <person name="Mikhailova N."/>
            <person name="Teshima H."/>
            <person name="Detter J.C."/>
            <person name="Han C."/>
            <person name="Tapia R."/>
            <person name="Land M."/>
            <person name="Hauser L."/>
            <person name="Kyrpides N."/>
            <person name="Ivanova N."/>
            <person name="Pagani I."/>
            <person name="Dunn J."/>
            <person name="Taghavi S."/>
            <person name="Francis A."/>
            <person name="van der Lelie D."/>
            <person name="Woyke T."/>
        </authorList>
    </citation>
    <scope>NUCLEOTIDE SEQUENCE [LARGE SCALE GENOMIC DNA]</scope>
    <source>
        <strain evidence="7 8">BC1</strain>
    </source>
</reference>
<keyword evidence="1 4" id="KW-0479">Metal-binding</keyword>
<dbReference type="SUPFAM" id="SSF51735">
    <property type="entry name" value="NAD(P)-binding Rossmann-fold domains"/>
    <property type="match status" value="1"/>
</dbReference>
<dbReference type="AlphaFoldDB" id="R4KEP8"/>
<evidence type="ECO:0000313" key="8">
    <source>
        <dbReference type="Proteomes" id="UP000013523"/>
    </source>
</evidence>
<dbReference type="PATRIC" id="fig|86416.3.peg.3271"/>
<protein>
    <submittedName>
        <fullName evidence="7">Theronine dehydrogenase-like Zn-dependent dehydrogenase</fullName>
    </submittedName>
</protein>
<dbReference type="InterPro" id="IPR013149">
    <property type="entry name" value="ADH-like_C"/>
</dbReference>
<accession>R4KEP8</accession>
<evidence type="ECO:0000256" key="2">
    <source>
        <dbReference type="ARBA" id="ARBA00022833"/>
    </source>
</evidence>
<dbReference type="HOGENOM" id="CLU_026673_11_0_9"/>
<dbReference type="InterPro" id="IPR020843">
    <property type="entry name" value="ER"/>
</dbReference>
<dbReference type="Gene3D" id="3.90.180.10">
    <property type="entry name" value="Medium-chain alcohol dehydrogenases, catalytic domain"/>
    <property type="match status" value="1"/>
</dbReference>